<reference evidence="2" key="2">
    <citation type="submission" date="2020-09" db="EMBL/GenBank/DDBJ databases">
        <authorList>
            <person name="Sun Q."/>
            <person name="Ohkuma M."/>
        </authorList>
    </citation>
    <scope>NUCLEOTIDE SEQUENCE</scope>
    <source>
        <strain evidence="2">JCM 19831</strain>
    </source>
</reference>
<organism evidence="2 3">
    <name type="scientific">Dactylosporangium sucinum</name>
    <dbReference type="NCBI Taxonomy" id="1424081"/>
    <lineage>
        <taxon>Bacteria</taxon>
        <taxon>Bacillati</taxon>
        <taxon>Actinomycetota</taxon>
        <taxon>Actinomycetes</taxon>
        <taxon>Micromonosporales</taxon>
        <taxon>Micromonosporaceae</taxon>
        <taxon>Dactylosporangium</taxon>
    </lineage>
</organism>
<proteinExistence type="inferred from homology"/>
<evidence type="ECO:0000313" key="2">
    <source>
        <dbReference type="EMBL" id="GGM35744.1"/>
    </source>
</evidence>
<comment type="caution">
    <text evidence="2">The sequence shown here is derived from an EMBL/GenBank/DDBJ whole genome shotgun (WGS) entry which is preliminary data.</text>
</comment>
<dbReference type="SUPFAM" id="SSF52096">
    <property type="entry name" value="ClpP/crotonase"/>
    <property type="match status" value="1"/>
</dbReference>
<dbReference type="Proteomes" id="UP000642070">
    <property type="component" value="Unassembled WGS sequence"/>
</dbReference>
<dbReference type="EMBL" id="BMPI01000019">
    <property type="protein sequence ID" value="GGM35744.1"/>
    <property type="molecule type" value="Genomic_DNA"/>
</dbReference>
<dbReference type="InterPro" id="IPR029045">
    <property type="entry name" value="ClpP/crotonase-like_dom_sf"/>
</dbReference>
<dbReference type="PANTHER" id="PTHR43802:SF1">
    <property type="entry name" value="IP11341P-RELATED"/>
    <property type="match status" value="1"/>
</dbReference>
<dbReference type="AlphaFoldDB" id="A0A917WWZ2"/>
<protein>
    <submittedName>
        <fullName evidence="2">Enoyl-CoA hydratase</fullName>
    </submittedName>
</protein>
<evidence type="ECO:0000313" key="3">
    <source>
        <dbReference type="Proteomes" id="UP000642070"/>
    </source>
</evidence>
<dbReference type="GO" id="GO:0003824">
    <property type="term" value="F:catalytic activity"/>
    <property type="evidence" value="ECO:0007669"/>
    <property type="project" value="UniProtKB-ARBA"/>
</dbReference>
<evidence type="ECO:0000256" key="1">
    <source>
        <dbReference type="ARBA" id="ARBA00005254"/>
    </source>
</evidence>
<dbReference type="RefSeq" id="WP_190251538.1">
    <property type="nucleotide sequence ID" value="NZ_BMPI01000019.1"/>
</dbReference>
<reference evidence="2" key="1">
    <citation type="journal article" date="2014" name="Int. J. Syst. Evol. Microbiol.">
        <title>Complete genome sequence of Corynebacterium casei LMG S-19264T (=DSM 44701T), isolated from a smear-ripened cheese.</title>
        <authorList>
            <consortium name="US DOE Joint Genome Institute (JGI-PGF)"/>
            <person name="Walter F."/>
            <person name="Albersmeier A."/>
            <person name="Kalinowski J."/>
            <person name="Ruckert C."/>
        </authorList>
    </citation>
    <scope>NUCLEOTIDE SEQUENCE</scope>
    <source>
        <strain evidence="2">JCM 19831</strain>
    </source>
</reference>
<name>A0A917WWZ2_9ACTN</name>
<dbReference type="PANTHER" id="PTHR43802">
    <property type="entry name" value="ENOYL-COA HYDRATASE"/>
    <property type="match status" value="1"/>
</dbReference>
<dbReference type="InterPro" id="IPR001753">
    <property type="entry name" value="Enoyl-CoA_hydra/iso"/>
</dbReference>
<keyword evidence="3" id="KW-1185">Reference proteome</keyword>
<gene>
    <name evidence="2" type="ORF">GCM10007977_041460</name>
</gene>
<dbReference type="CDD" id="cd06558">
    <property type="entry name" value="crotonase-like"/>
    <property type="match status" value="1"/>
</dbReference>
<dbReference type="Pfam" id="PF00378">
    <property type="entry name" value="ECH_1"/>
    <property type="match status" value="1"/>
</dbReference>
<accession>A0A917WWZ2</accession>
<comment type="similarity">
    <text evidence="1">Belongs to the enoyl-CoA hydratase/isomerase family.</text>
</comment>
<sequence>MNTTAPVQLTLDGPVAVLTLHRPDRLNAWTTQMEDLYFDHLADLAADADVRAVIVTGAGRGFCAGADMDELTTLTQADATDTAARRPQTFPLTVPKPIIAAVNGPCAGIGLVQALMCDVRIAAEDAKFTTAFSRLGLIAEHGLSWLLAKHVGLGNALDLLISSRVVTAKEAREIGLVSSVCPAERLLPVAMDYARSLATGISPGSMATMKAQLYEHYGLTLADALLRSNELMLRSFAGTDFVEGIAAFRQRRAPAFPGISRDPGDAAT</sequence>
<dbReference type="Gene3D" id="3.90.226.10">
    <property type="entry name" value="2-enoyl-CoA Hydratase, Chain A, domain 1"/>
    <property type="match status" value="1"/>
</dbReference>